<dbReference type="Proteomes" id="UP000199355">
    <property type="component" value="Unassembled WGS sequence"/>
</dbReference>
<dbReference type="EMBL" id="FNBX01000002">
    <property type="protein sequence ID" value="SDF14302.1"/>
    <property type="molecule type" value="Genomic_DNA"/>
</dbReference>
<dbReference type="PANTHER" id="PTHR42954:SF2">
    <property type="entry name" value="FE(2+) TRANSPORT PROTEIN A"/>
    <property type="match status" value="1"/>
</dbReference>
<sequence length="78" mass="8537">MDAAFPLTALSVGQQARIVRIVARGELARRIRDMGLGTGMAVSVMGYAPLRDPLALRCAEATIALRRREARTILVRMD</sequence>
<evidence type="ECO:0000256" key="1">
    <source>
        <dbReference type="ARBA" id="ARBA00023004"/>
    </source>
</evidence>
<evidence type="ECO:0000259" key="2">
    <source>
        <dbReference type="SMART" id="SM00899"/>
    </source>
</evidence>
<feature type="domain" description="Ferrous iron transporter FeoA-like" evidence="2">
    <location>
        <begin position="5"/>
        <end position="77"/>
    </location>
</feature>
<dbReference type="Gene3D" id="2.30.30.90">
    <property type="match status" value="1"/>
</dbReference>
<evidence type="ECO:0000313" key="4">
    <source>
        <dbReference type="Proteomes" id="UP000199355"/>
    </source>
</evidence>
<dbReference type="RefSeq" id="WP_092152760.1">
    <property type="nucleotide sequence ID" value="NZ_FNBX01000002.1"/>
</dbReference>
<evidence type="ECO:0000313" key="3">
    <source>
        <dbReference type="EMBL" id="SDF14302.1"/>
    </source>
</evidence>
<organism evidence="3 4">
    <name type="scientific">Desulfovibrio legallii</name>
    <dbReference type="NCBI Taxonomy" id="571438"/>
    <lineage>
        <taxon>Bacteria</taxon>
        <taxon>Pseudomonadati</taxon>
        <taxon>Thermodesulfobacteriota</taxon>
        <taxon>Desulfovibrionia</taxon>
        <taxon>Desulfovibrionales</taxon>
        <taxon>Desulfovibrionaceae</taxon>
        <taxon>Desulfovibrio</taxon>
    </lineage>
</organism>
<gene>
    <name evidence="3" type="ORF">SAMN05192586_10211</name>
</gene>
<dbReference type="STRING" id="571438.SAMN05192586_10211"/>
<dbReference type="InterPro" id="IPR052713">
    <property type="entry name" value="FeoA"/>
</dbReference>
<dbReference type="OrthoDB" id="3260514at2"/>
<accession>A0A1G7ING9</accession>
<dbReference type="PANTHER" id="PTHR42954">
    <property type="entry name" value="FE(2+) TRANSPORT PROTEIN A"/>
    <property type="match status" value="1"/>
</dbReference>
<name>A0A1G7ING9_9BACT</name>
<reference evidence="4" key="1">
    <citation type="submission" date="2016-10" db="EMBL/GenBank/DDBJ databases">
        <authorList>
            <person name="Varghese N."/>
            <person name="Submissions S."/>
        </authorList>
    </citation>
    <scope>NUCLEOTIDE SEQUENCE [LARGE SCALE GENOMIC DNA]</scope>
    <source>
        <strain evidence="4">KHC7</strain>
    </source>
</reference>
<dbReference type="InterPro" id="IPR038157">
    <property type="entry name" value="FeoA_core_dom"/>
</dbReference>
<dbReference type="InterPro" id="IPR008988">
    <property type="entry name" value="Transcriptional_repressor_C"/>
</dbReference>
<keyword evidence="4" id="KW-1185">Reference proteome</keyword>
<dbReference type="SMART" id="SM00899">
    <property type="entry name" value="FeoA"/>
    <property type="match status" value="1"/>
</dbReference>
<dbReference type="AlphaFoldDB" id="A0A1G7ING9"/>
<keyword evidence="1" id="KW-0408">Iron</keyword>
<dbReference type="GO" id="GO:0046914">
    <property type="term" value="F:transition metal ion binding"/>
    <property type="evidence" value="ECO:0007669"/>
    <property type="project" value="InterPro"/>
</dbReference>
<proteinExistence type="predicted"/>
<dbReference type="Pfam" id="PF04023">
    <property type="entry name" value="FeoA"/>
    <property type="match status" value="1"/>
</dbReference>
<dbReference type="SUPFAM" id="SSF50037">
    <property type="entry name" value="C-terminal domain of transcriptional repressors"/>
    <property type="match status" value="1"/>
</dbReference>
<protein>
    <submittedName>
        <fullName evidence="3">Ferrous iron transport protein A</fullName>
    </submittedName>
</protein>
<dbReference type="InterPro" id="IPR007167">
    <property type="entry name" value="Fe-transptr_FeoA-like"/>
</dbReference>